<dbReference type="InterPro" id="IPR036249">
    <property type="entry name" value="Thioredoxin-like_sf"/>
</dbReference>
<dbReference type="SUPFAM" id="SSF52833">
    <property type="entry name" value="Thioredoxin-like"/>
    <property type="match status" value="1"/>
</dbReference>
<dbReference type="GO" id="GO:0008379">
    <property type="term" value="F:thioredoxin peroxidase activity"/>
    <property type="evidence" value="ECO:0007669"/>
    <property type="project" value="TreeGrafter"/>
</dbReference>
<evidence type="ECO:0000256" key="2">
    <source>
        <dbReference type="ARBA" id="ARBA00022559"/>
    </source>
</evidence>
<evidence type="ECO:0000256" key="7">
    <source>
        <dbReference type="PIRSR" id="PIRSR000239-1"/>
    </source>
</evidence>
<keyword evidence="10" id="KW-1185">Reference proteome</keyword>
<keyword evidence="5" id="KW-0676">Redox-active center</keyword>
<dbReference type="Pfam" id="PF10417">
    <property type="entry name" value="1-cysPrx_C"/>
    <property type="match status" value="1"/>
</dbReference>
<dbReference type="PANTHER" id="PTHR10681">
    <property type="entry name" value="THIOREDOXIN PEROXIDASE"/>
    <property type="match status" value="1"/>
</dbReference>
<reference evidence="9" key="1">
    <citation type="submission" date="2020-05" db="EMBL/GenBank/DDBJ databases">
        <title>Phylogenomic resolution of chytrid fungi.</title>
        <authorList>
            <person name="Stajich J.E."/>
            <person name="Amses K."/>
            <person name="Simmons R."/>
            <person name="Seto K."/>
            <person name="Myers J."/>
            <person name="Bonds A."/>
            <person name="Quandt C.A."/>
            <person name="Barry K."/>
            <person name="Liu P."/>
            <person name="Grigoriev I."/>
            <person name="Longcore J.E."/>
            <person name="James T.Y."/>
        </authorList>
    </citation>
    <scope>NUCLEOTIDE SEQUENCE</scope>
    <source>
        <strain evidence="9">JEL0476</strain>
    </source>
</reference>
<dbReference type="EMBL" id="JADGJW010000601">
    <property type="protein sequence ID" value="KAJ3214664.1"/>
    <property type="molecule type" value="Genomic_DNA"/>
</dbReference>
<evidence type="ECO:0000256" key="6">
    <source>
        <dbReference type="ARBA" id="ARBA00025719"/>
    </source>
</evidence>
<evidence type="ECO:0000313" key="10">
    <source>
        <dbReference type="Proteomes" id="UP001211065"/>
    </source>
</evidence>
<feature type="active site" description="Cysteine sulfenic acid (-SOH) intermediate; for peroxidase activity" evidence="7">
    <location>
        <position position="53"/>
    </location>
</feature>
<keyword evidence="4" id="KW-0560">Oxidoreductase</keyword>
<dbReference type="Pfam" id="PF00578">
    <property type="entry name" value="AhpC-TSA"/>
    <property type="match status" value="1"/>
</dbReference>
<keyword evidence="2" id="KW-0575">Peroxidase</keyword>
<comment type="similarity">
    <text evidence="6">Belongs to the peroxiredoxin family. Prx6 subfamily.</text>
</comment>
<dbReference type="GO" id="GO:0045454">
    <property type="term" value="P:cell redox homeostasis"/>
    <property type="evidence" value="ECO:0007669"/>
    <property type="project" value="TreeGrafter"/>
</dbReference>
<dbReference type="Gene3D" id="3.30.1020.10">
    <property type="entry name" value="Antioxidant, Horf6, Chain A, domain2"/>
    <property type="match status" value="1"/>
</dbReference>
<organism evidence="9 10">
    <name type="scientific">Clydaea vesicula</name>
    <dbReference type="NCBI Taxonomy" id="447962"/>
    <lineage>
        <taxon>Eukaryota</taxon>
        <taxon>Fungi</taxon>
        <taxon>Fungi incertae sedis</taxon>
        <taxon>Chytridiomycota</taxon>
        <taxon>Chytridiomycota incertae sedis</taxon>
        <taxon>Chytridiomycetes</taxon>
        <taxon>Lobulomycetales</taxon>
        <taxon>Lobulomycetaceae</taxon>
        <taxon>Clydaea</taxon>
    </lineage>
</organism>
<dbReference type="InterPro" id="IPR050217">
    <property type="entry name" value="Peroxiredoxin"/>
</dbReference>
<comment type="similarity">
    <text evidence="1">Belongs to the peroxiredoxin family. AhpC/Prx1 subfamily.</text>
</comment>
<dbReference type="InterPro" id="IPR013766">
    <property type="entry name" value="Thioredoxin_domain"/>
</dbReference>
<dbReference type="InterPro" id="IPR000866">
    <property type="entry name" value="AhpC/TSA"/>
</dbReference>
<dbReference type="PROSITE" id="PS51352">
    <property type="entry name" value="THIOREDOXIN_2"/>
    <property type="match status" value="1"/>
</dbReference>
<dbReference type="GO" id="GO:0033554">
    <property type="term" value="P:cellular response to stress"/>
    <property type="evidence" value="ECO:0007669"/>
    <property type="project" value="TreeGrafter"/>
</dbReference>
<name>A0AAD5TXP9_9FUNG</name>
<dbReference type="FunFam" id="3.40.30.10:FF:000011">
    <property type="entry name" value="Peroxiredoxin PRX1"/>
    <property type="match status" value="1"/>
</dbReference>
<dbReference type="AlphaFoldDB" id="A0AAD5TXP9"/>
<dbReference type="PANTHER" id="PTHR10681:SF128">
    <property type="entry name" value="THIOREDOXIN-DEPENDENT PEROXIDE REDUCTASE, MITOCHONDRIAL"/>
    <property type="match status" value="1"/>
</dbReference>
<sequence length="209" mass="23548">MTIKEAIRHALRLGDVAPNFKAQSSAGEIDFYEFKKGKWAILFSHPGDFTPVCTAELALVGKLSKEWEKRHVAALGLSCDTLESHRQMIADILEIKGVVINYPIVADPERSIAAMYDMLDSKKTGKVDKQGYPLTVRSVFIIDPNNIVRVILYYPDTCGRNFDEILRIMDSLQLTDMFKVATPPNWRIGDDVLIHPEVQKAEADALFPR</sequence>
<feature type="non-terminal residue" evidence="9">
    <location>
        <position position="209"/>
    </location>
</feature>
<dbReference type="Gene3D" id="3.40.30.10">
    <property type="entry name" value="Glutaredoxin"/>
    <property type="match status" value="1"/>
</dbReference>
<dbReference type="GO" id="GO:0042744">
    <property type="term" value="P:hydrogen peroxide catabolic process"/>
    <property type="evidence" value="ECO:0007669"/>
    <property type="project" value="TreeGrafter"/>
</dbReference>
<keyword evidence="3" id="KW-0049">Antioxidant</keyword>
<dbReference type="GO" id="GO:0006979">
    <property type="term" value="P:response to oxidative stress"/>
    <property type="evidence" value="ECO:0007669"/>
    <property type="project" value="TreeGrafter"/>
</dbReference>
<dbReference type="GO" id="GO:0005829">
    <property type="term" value="C:cytosol"/>
    <property type="evidence" value="ECO:0007669"/>
    <property type="project" value="TreeGrafter"/>
</dbReference>
<dbReference type="InterPro" id="IPR024706">
    <property type="entry name" value="Peroxiredoxin_AhpC-typ"/>
</dbReference>
<comment type="caution">
    <text evidence="9">The sequence shown here is derived from an EMBL/GenBank/DDBJ whole genome shotgun (WGS) entry which is preliminary data.</text>
</comment>
<protein>
    <recommendedName>
        <fullName evidence="8">Thioredoxin domain-containing protein</fullName>
    </recommendedName>
</protein>
<evidence type="ECO:0000256" key="5">
    <source>
        <dbReference type="ARBA" id="ARBA00023284"/>
    </source>
</evidence>
<dbReference type="Proteomes" id="UP001211065">
    <property type="component" value="Unassembled WGS sequence"/>
</dbReference>
<proteinExistence type="inferred from homology"/>
<accession>A0AAD5TXP9</accession>
<gene>
    <name evidence="9" type="ORF">HK099_006766</name>
</gene>
<evidence type="ECO:0000259" key="8">
    <source>
        <dbReference type="PROSITE" id="PS51352"/>
    </source>
</evidence>
<dbReference type="InterPro" id="IPR019479">
    <property type="entry name" value="Peroxiredoxin_C"/>
</dbReference>
<evidence type="ECO:0000256" key="3">
    <source>
        <dbReference type="ARBA" id="ARBA00022862"/>
    </source>
</evidence>
<feature type="domain" description="Thioredoxin" evidence="8">
    <location>
        <begin position="11"/>
        <end position="174"/>
    </location>
</feature>
<evidence type="ECO:0000313" key="9">
    <source>
        <dbReference type="EMBL" id="KAJ3214664.1"/>
    </source>
</evidence>
<dbReference type="PIRSF" id="PIRSF000239">
    <property type="entry name" value="AHPC"/>
    <property type="match status" value="1"/>
</dbReference>
<evidence type="ECO:0000256" key="4">
    <source>
        <dbReference type="ARBA" id="ARBA00023002"/>
    </source>
</evidence>
<evidence type="ECO:0000256" key="1">
    <source>
        <dbReference type="ARBA" id="ARBA00009796"/>
    </source>
</evidence>